<reference evidence="1 2" key="1">
    <citation type="journal article" date="2024" name="BMC Genomics">
        <title>De novo assembly and annotation of Popillia japonica's genome with initial clues to its potential as an invasive pest.</title>
        <authorList>
            <person name="Cucini C."/>
            <person name="Boschi S."/>
            <person name="Funari R."/>
            <person name="Cardaioli E."/>
            <person name="Iannotti N."/>
            <person name="Marturano G."/>
            <person name="Paoli F."/>
            <person name="Bruttini M."/>
            <person name="Carapelli A."/>
            <person name="Frati F."/>
            <person name="Nardi F."/>
        </authorList>
    </citation>
    <scope>NUCLEOTIDE SEQUENCE [LARGE SCALE GENOMIC DNA]</scope>
    <source>
        <strain evidence="1">DMR45628</strain>
    </source>
</reference>
<evidence type="ECO:0000313" key="1">
    <source>
        <dbReference type="EMBL" id="KAK9728028.1"/>
    </source>
</evidence>
<comment type="caution">
    <text evidence="1">The sequence shown here is derived from an EMBL/GenBank/DDBJ whole genome shotgun (WGS) entry which is preliminary data.</text>
</comment>
<name>A0AAW1L3X0_POPJA</name>
<dbReference type="Proteomes" id="UP001458880">
    <property type="component" value="Unassembled WGS sequence"/>
</dbReference>
<proteinExistence type="predicted"/>
<accession>A0AAW1L3X0</accession>
<protein>
    <submittedName>
        <fullName evidence="1">Uncharacterized protein</fullName>
    </submittedName>
</protein>
<organism evidence="1 2">
    <name type="scientific">Popillia japonica</name>
    <name type="common">Japanese beetle</name>
    <dbReference type="NCBI Taxonomy" id="7064"/>
    <lineage>
        <taxon>Eukaryota</taxon>
        <taxon>Metazoa</taxon>
        <taxon>Ecdysozoa</taxon>
        <taxon>Arthropoda</taxon>
        <taxon>Hexapoda</taxon>
        <taxon>Insecta</taxon>
        <taxon>Pterygota</taxon>
        <taxon>Neoptera</taxon>
        <taxon>Endopterygota</taxon>
        <taxon>Coleoptera</taxon>
        <taxon>Polyphaga</taxon>
        <taxon>Scarabaeiformia</taxon>
        <taxon>Scarabaeidae</taxon>
        <taxon>Rutelinae</taxon>
        <taxon>Popillia</taxon>
    </lineage>
</organism>
<keyword evidence="2" id="KW-1185">Reference proteome</keyword>
<gene>
    <name evidence="1" type="ORF">QE152_g18876</name>
</gene>
<dbReference type="AlphaFoldDB" id="A0AAW1L3X0"/>
<sequence length="114" mass="13344">MKPTNFVVSSKDIIPSESLRATEKPIPQEEVAARQQFRPIRHMYKGELQAACYRQINLVKLGVQRKIQRRKSAEITSSQEEDENYSMISRNDVLSVFRARAGFMKALRVRRMRF</sequence>
<dbReference type="EMBL" id="JASPKY010000173">
    <property type="protein sequence ID" value="KAK9728028.1"/>
    <property type="molecule type" value="Genomic_DNA"/>
</dbReference>
<evidence type="ECO:0000313" key="2">
    <source>
        <dbReference type="Proteomes" id="UP001458880"/>
    </source>
</evidence>